<comment type="caution">
    <text evidence="2">The sequence shown here is derived from an EMBL/GenBank/DDBJ whole genome shotgun (WGS) entry which is preliminary data.</text>
</comment>
<feature type="non-terminal residue" evidence="2">
    <location>
        <position position="1"/>
    </location>
</feature>
<proteinExistence type="predicted"/>
<feature type="domain" description="AAA-ATPase-like" evidence="1">
    <location>
        <begin position="1"/>
        <end position="158"/>
    </location>
</feature>
<accession>A0A9D1T1N9</accession>
<dbReference type="EMBL" id="DVOR01000013">
    <property type="protein sequence ID" value="HIV08560.1"/>
    <property type="molecule type" value="Genomic_DNA"/>
</dbReference>
<dbReference type="InterPro" id="IPR012547">
    <property type="entry name" value="PDDEXK_9"/>
</dbReference>
<protein>
    <submittedName>
        <fullName evidence="2">AAA family ATPase</fullName>
    </submittedName>
</protein>
<dbReference type="Proteomes" id="UP000886845">
    <property type="component" value="Unassembled WGS sequence"/>
</dbReference>
<gene>
    <name evidence="2" type="ORF">IAC79_00400</name>
</gene>
<dbReference type="InterPro" id="IPR018631">
    <property type="entry name" value="AAA-ATPase-like_dom"/>
</dbReference>
<dbReference type="AlphaFoldDB" id="A0A9D1T1N9"/>
<dbReference type="Pfam" id="PF08011">
    <property type="entry name" value="PDDEXK_9"/>
    <property type="match status" value="1"/>
</dbReference>
<dbReference type="Pfam" id="PF09820">
    <property type="entry name" value="AAA-ATPase_like"/>
    <property type="match status" value="1"/>
</dbReference>
<dbReference type="PANTHER" id="PTHR34825:SF1">
    <property type="entry name" value="AAA-ATPASE-LIKE DOMAIN-CONTAINING PROTEIN"/>
    <property type="match status" value="1"/>
</dbReference>
<evidence type="ECO:0000259" key="1">
    <source>
        <dbReference type="Pfam" id="PF09820"/>
    </source>
</evidence>
<dbReference type="PANTHER" id="PTHR34825">
    <property type="entry name" value="CONSERVED PROTEIN, WITH A WEAK D-GALACTARATE DEHYDRATASE/ALTRONATE HYDROLASE DOMAIN"/>
    <property type="match status" value="1"/>
</dbReference>
<organism evidence="2 3">
    <name type="scientific">Candidatus Spyradenecus faecavium</name>
    <dbReference type="NCBI Taxonomy" id="2840947"/>
    <lineage>
        <taxon>Bacteria</taxon>
        <taxon>Pseudomonadati</taxon>
        <taxon>Lentisphaerota</taxon>
        <taxon>Lentisphaeria</taxon>
        <taxon>Lentisphaerales</taxon>
        <taxon>Lentisphaeraceae</taxon>
        <taxon>Lentisphaeraceae incertae sedis</taxon>
        <taxon>Candidatus Spyradenecus</taxon>
    </lineage>
</organism>
<reference evidence="2" key="1">
    <citation type="submission" date="2020-10" db="EMBL/GenBank/DDBJ databases">
        <authorList>
            <person name="Gilroy R."/>
        </authorList>
    </citation>
    <scope>NUCLEOTIDE SEQUENCE</scope>
    <source>
        <strain evidence="2">35461</strain>
    </source>
</reference>
<name>A0A9D1T1N9_9BACT</name>
<reference evidence="2" key="2">
    <citation type="journal article" date="2021" name="PeerJ">
        <title>Extensive microbial diversity within the chicken gut microbiome revealed by metagenomics and culture.</title>
        <authorList>
            <person name="Gilroy R."/>
            <person name="Ravi A."/>
            <person name="Getino M."/>
            <person name="Pursley I."/>
            <person name="Horton D.L."/>
            <person name="Alikhan N.F."/>
            <person name="Baker D."/>
            <person name="Gharbi K."/>
            <person name="Hall N."/>
            <person name="Watson M."/>
            <person name="Adriaenssens E.M."/>
            <person name="Foster-Nyarko E."/>
            <person name="Jarju S."/>
            <person name="Secka A."/>
            <person name="Antonio M."/>
            <person name="Oren A."/>
            <person name="Chaudhuri R.R."/>
            <person name="La Ragione R."/>
            <person name="Hildebrand F."/>
            <person name="Pallen M.J."/>
        </authorList>
    </citation>
    <scope>NUCLEOTIDE SEQUENCE</scope>
    <source>
        <strain evidence="2">35461</strain>
    </source>
</reference>
<evidence type="ECO:0000313" key="2">
    <source>
        <dbReference type="EMBL" id="HIV08560.1"/>
    </source>
</evidence>
<sequence length="476" mass="53857">RFGKSLMLSTLDCLFRGERDLFRGLAIDKMDYDWEPYPVLHFNFGTMDVATVEGFEQQFVERIERAIESGGGTYNPTVTPATNFADAIRTLARDSGKPVVILIDEYDAPVGHALNDIEKAKAIRAKLSAFYGEIKNNVGDIRFMMMTGVTRFTQLSVFSALNNLTDLTMDDRCATLLGYTDEELEANFSNALHRHAEVMGLSYDDYREKLRWWYNGYRFARWNTTKVYNPYAIGQTLGVCNPAFSGSWSRSGQTSAVINYFTNNQLIEQDYENVEDISEEDLDVCGLENIRPIAMLYQGGYLTIKDFQDGVFTLGIPDEEVRRAFNSQLVQKFAEKNSDQYRNATCRALRQANFDTFFGNLSDLYAHLTYGPTESSVQEFSYQRILYVLLTSDGAFRVTAEDRQAKGRADLVAETPERVFVFELKVDGTPQEALAQIKERGYAEPYRHSGKAVHLIGLSFDGKTRRLTGTAAEPLA</sequence>
<evidence type="ECO:0000313" key="3">
    <source>
        <dbReference type="Proteomes" id="UP000886845"/>
    </source>
</evidence>